<dbReference type="InterPro" id="IPR058240">
    <property type="entry name" value="rSAM_sf"/>
</dbReference>
<evidence type="ECO:0000256" key="12">
    <source>
        <dbReference type="ARBA" id="ARBA00074337"/>
    </source>
</evidence>
<reference evidence="17 18" key="1">
    <citation type="submission" date="2019-06" db="EMBL/GenBank/DDBJ databases">
        <title>Sequencing the genomes of 1000 actinobacteria strains.</title>
        <authorList>
            <person name="Klenk H.-P."/>
        </authorList>
    </citation>
    <scope>NUCLEOTIDE SEQUENCE [LARGE SCALE GENOMIC DNA]</scope>
    <source>
        <strain evidence="17 18">DSM 43186</strain>
    </source>
</reference>
<dbReference type="NCBIfam" id="TIGR03962">
    <property type="entry name" value="mycofact_rSAM"/>
    <property type="match status" value="1"/>
</dbReference>
<evidence type="ECO:0000256" key="8">
    <source>
        <dbReference type="ARBA" id="ARBA00051525"/>
    </source>
</evidence>
<keyword evidence="7" id="KW-0456">Lyase</keyword>
<keyword evidence="18" id="KW-1185">Reference proteome</keyword>
<dbReference type="AlphaFoldDB" id="A0A543IX72"/>
<comment type="caution">
    <text evidence="17">The sequence shown here is derived from an EMBL/GenBank/DDBJ whole genome shotgun (WGS) entry which is preliminary data.</text>
</comment>
<evidence type="ECO:0000256" key="5">
    <source>
        <dbReference type="ARBA" id="ARBA00023004"/>
    </source>
</evidence>
<comment type="cofactor">
    <cofactor evidence="1">
        <name>[4Fe-4S] cluster</name>
        <dbReference type="ChEBI" id="CHEBI:49883"/>
    </cofactor>
</comment>
<dbReference type="NCBIfam" id="TIGR04085">
    <property type="entry name" value="rSAM_more_4Fe4S"/>
    <property type="match status" value="1"/>
</dbReference>
<evidence type="ECO:0000313" key="17">
    <source>
        <dbReference type="EMBL" id="TQM75173.1"/>
    </source>
</evidence>
<dbReference type="InterPro" id="IPR050377">
    <property type="entry name" value="Radical_SAM_PqqE_MftC-like"/>
</dbReference>
<dbReference type="PANTHER" id="PTHR11228">
    <property type="entry name" value="RADICAL SAM DOMAIN PROTEIN"/>
    <property type="match status" value="1"/>
</dbReference>
<dbReference type="InterPro" id="IPR007197">
    <property type="entry name" value="rSAM"/>
</dbReference>
<dbReference type="RefSeq" id="WP_142259238.1">
    <property type="nucleotide sequence ID" value="NZ_BMPV01000007.1"/>
</dbReference>
<evidence type="ECO:0000256" key="7">
    <source>
        <dbReference type="ARBA" id="ARBA00023239"/>
    </source>
</evidence>
<keyword evidence="6" id="KW-0411">Iron-sulfur</keyword>
<evidence type="ECO:0000256" key="6">
    <source>
        <dbReference type="ARBA" id="ARBA00023014"/>
    </source>
</evidence>
<feature type="domain" description="Radical SAM core" evidence="16">
    <location>
        <begin position="12"/>
        <end position="227"/>
    </location>
</feature>
<dbReference type="FunFam" id="3.20.20.70:FF:000188">
    <property type="entry name" value="Mycofactocin radical SAM maturase MftC"/>
    <property type="match status" value="1"/>
</dbReference>
<dbReference type="Proteomes" id="UP000319213">
    <property type="component" value="Unassembled WGS sequence"/>
</dbReference>
<feature type="region of interest" description="Disordered" evidence="15">
    <location>
        <begin position="347"/>
        <end position="448"/>
    </location>
</feature>
<dbReference type="EC" id="4.1.99.26" evidence="11"/>
<evidence type="ECO:0000256" key="14">
    <source>
        <dbReference type="ARBA" id="ARBA00079192"/>
    </source>
</evidence>
<name>A0A543IX72_9ACTN</name>
<dbReference type="CDD" id="cd21123">
    <property type="entry name" value="SPASM_MftC-like"/>
    <property type="match status" value="1"/>
</dbReference>
<dbReference type="EMBL" id="VFPQ01000001">
    <property type="protein sequence ID" value="TQM75173.1"/>
    <property type="molecule type" value="Genomic_DNA"/>
</dbReference>
<dbReference type="SFLD" id="SFLDG01386">
    <property type="entry name" value="main_SPASM_domain-containing"/>
    <property type="match status" value="1"/>
</dbReference>
<keyword evidence="4" id="KW-0479">Metal-binding</keyword>
<organism evidence="17 18">
    <name type="scientific">Thermopolyspora flexuosa</name>
    <dbReference type="NCBI Taxonomy" id="103836"/>
    <lineage>
        <taxon>Bacteria</taxon>
        <taxon>Bacillati</taxon>
        <taxon>Actinomycetota</taxon>
        <taxon>Actinomycetes</taxon>
        <taxon>Streptosporangiales</taxon>
        <taxon>Streptosporangiaceae</taxon>
        <taxon>Thermopolyspora</taxon>
    </lineage>
</organism>
<dbReference type="OrthoDB" id="9782387at2"/>
<evidence type="ECO:0000256" key="11">
    <source>
        <dbReference type="ARBA" id="ARBA00066804"/>
    </source>
</evidence>
<evidence type="ECO:0000256" key="9">
    <source>
        <dbReference type="ARBA" id="ARBA00051925"/>
    </source>
</evidence>
<comment type="catalytic activity">
    <reaction evidence="8">
        <text>[mycofactocin precursor peptide]-C-terminal glycyl-L-valyl-L-tyrosine + S-adenosyl-L-methionine = [mycofactocin precursor peptide]-C-terminal glycyl-N-{[2-(4-hydroxyphenyl)ethenyl]-3-methylbutanamide} + 5'-deoxyadenosine + L-methionine + CO2</text>
        <dbReference type="Rhea" id="RHEA:65492"/>
        <dbReference type="Rhea" id="RHEA-COMP:16815"/>
        <dbReference type="Rhea" id="RHEA-COMP:16816"/>
        <dbReference type="ChEBI" id="CHEBI:16526"/>
        <dbReference type="ChEBI" id="CHEBI:17319"/>
        <dbReference type="ChEBI" id="CHEBI:57844"/>
        <dbReference type="ChEBI" id="CHEBI:59789"/>
        <dbReference type="ChEBI" id="CHEBI:156515"/>
        <dbReference type="ChEBI" id="CHEBI:156517"/>
        <dbReference type="EC" id="1.3.98.7"/>
    </reaction>
</comment>
<dbReference type="SFLD" id="SFLDS00029">
    <property type="entry name" value="Radical_SAM"/>
    <property type="match status" value="1"/>
</dbReference>
<dbReference type="PROSITE" id="PS51918">
    <property type="entry name" value="RADICAL_SAM"/>
    <property type="match status" value="1"/>
</dbReference>
<keyword evidence="3" id="KW-0949">S-adenosyl-L-methionine</keyword>
<dbReference type="Gene3D" id="3.20.20.70">
    <property type="entry name" value="Aldolase class I"/>
    <property type="match status" value="1"/>
</dbReference>
<dbReference type="InterPro" id="IPR013785">
    <property type="entry name" value="Aldolase_TIM"/>
</dbReference>
<gene>
    <name evidence="17" type="ORF">FHX40_1874</name>
</gene>
<evidence type="ECO:0000259" key="16">
    <source>
        <dbReference type="PROSITE" id="PS51918"/>
    </source>
</evidence>
<dbReference type="SFLD" id="SFLDG01067">
    <property type="entry name" value="SPASM/twitch_domain_containing"/>
    <property type="match status" value="1"/>
</dbReference>
<dbReference type="InterPro" id="IPR023885">
    <property type="entry name" value="4Fe4S-binding_SPASM_dom"/>
</dbReference>
<keyword evidence="2" id="KW-0004">4Fe-4S</keyword>
<dbReference type="Pfam" id="PF13186">
    <property type="entry name" value="SPASM"/>
    <property type="match status" value="1"/>
</dbReference>
<evidence type="ECO:0000256" key="10">
    <source>
        <dbReference type="ARBA" id="ARBA00066739"/>
    </source>
</evidence>
<dbReference type="InterPro" id="IPR034480">
    <property type="entry name" value="Heme_synthase-like"/>
</dbReference>
<evidence type="ECO:0000256" key="13">
    <source>
        <dbReference type="ARBA" id="ARBA00077306"/>
    </source>
</evidence>
<evidence type="ECO:0000256" key="3">
    <source>
        <dbReference type="ARBA" id="ARBA00022691"/>
    </source>
</evidence>
<dbReference type="InterPro" id="IPR023913">
    <property type="entry name" value="MftC"/>
</dbReference>
<feature type="compositionally biased region" description="Low complexity" evidence="15">
    <location>
        <begin position="405"/>
        <end position="417"/>
    </location>
</feature>
<evidence type="ECO:0000313" key="18">
    <source>
        <dbReference type="Proteomes" id="UP000319213"/>
    </source>
</evidence>
<sequence>MTALVDHFKAGLDAPICLTWELTYACNLACVHCLSSSGRRDPRELTTDECKAVIDELERMQVFYVNIGGGEPTVRSDFWEIVDYATAHHVGVKFSTNGVRITPRIAERLAKSDYVDVQISLDGATAEVNDAVRGPGSYATAIRAMENLANAGFRGFKLSVVATRHNIPQLDEFKAIADRYGAQLRITRLRPSGRGADTWDELHPLPEQQRRLYEWLLVHGDNVLTGDSFFHLSAYGKQLPGLNLCGAGRVVCLIDPIGDVYACPFAIHDAFLAGNVRDEGGFAKVWRESPLFRELRRPQAAGACASCGHYDACQGGCMAAKFFTGLPLDGPDPECVRGEGQAALATVAADSVPRPSQDHSRTAKPRRRGGPVPVTIGMRRPATPAAMPSKPCDENPLSGMPLPEPARAATPANAPAKPCDENPLSGMPAPRAAEEAAMAGAASGVERP</sequence>
<dbReference type="GO" id="GO:0003824">
    <property type="term" value="F:catalytic activity"/>
    <property type="evidence" value="ECO:0007669"/>
    <property type="project" value="InterPro"/>
</dbReference>
<accession>A0A543IX72</accession>
<dbReference type="SUPFAM" id="SSF102114">
    <property type="entry name" value="Radical SAM enzymes"/>
    <property type="match status" value="1"/>
</dbReference>
<comment type="catalytic activity">
    <reaction evidence="9">
        <text>[mycofactocin precursor peptide]-C-terminal glycyl-N-{[2-(4-hydroxyphenyl)ethenyl]-3-methylbutanamide} + AH2 + S-adenosyl-L-methionine = [mycofactocin precursor peptide]-C-terminal glycyl-N-{5-[(4-hydroxyphenyl)methyl]-4,4-dimethyl-2-oxopyrrolidin-3-yl}acetamide + 5'-deoxyadenosine + L-methionine + A + H(+)</text>
        <dbReference type="Rhea" id="RHEA:65500"/>
        <dbReference type="Rhea" id="RHEA-COMP:16816"/>
        <dbReference type="Rhea" id="RHEA-COMP:16818"/>
        <dbReference type="ChEBI" id="CHEBI:13193"/>
        <dbReference type="ChEBI" id="CHEBI:15378"/>
        <dbReference type="ChEBI" id="CHEBI:17319"/>
        <dbReference type="ChEBI" id="CHEBI:17499"/>
        <dbReference type="ChEBI" id="CHEBI:57844"/>
        <dbReference type="ChEBI" id="CHEBI:59789"/>
        <dbReference type="ChEBI" id="CHEBI:156517"/>
        <dbReference type="ChEBI" id="CHEBI:156518"/>
        <dbReference type="EC" id="4.1.99.26"/>
    </reaction>
</comment>
<dbReference type="GO" id="GO:0046872">
    <property type="term" value="F:metal ion binding"/>
    <property type="evidence" value="ECO:0007669"/>
    <property type="project" value="UniProtKB-KW"/>
</dbReference>
<protein>
    <recommendedName>
        <fullName evidence="12">Mycofactocin maturase MftC</fullName>
        <ecNumber evidence="10">1.3.98.7</ecNumber>
        <ecNumber evidence="11">4.1.99.26</ecNumber>
    </recommendedName>
    <alternativeName>
        <fullName evidence="14">[Mycofactocin precursor peptide]-pyrrolidinone derivative synthase</fullName>
    </alternativeName>
    <alternativeName>
        <fullName evidence="13">[Mycofactocin precursor peptide]-tyrosine decarboxylase</fullName>
    </alternativeName>
</protein>
<dbReference type="SFLD" id="SFLDF00316">
    <property type="entry name" value="C-terminal_tyrosine_decarboxyl"/>
    <property type="match status" value="1"/>
</dbReference>
<evidence type="ECO:0000256" key="4">
    <source>
        <dbReference type="ARBA" id="ARBA00022723"/>
    </source>
</evidence>
<proteinExistence type="predicted"/>
<dbReference type="InterPro" id="IPR006638">
    <property type="entry name" value="Elp3/MiaA/NifB-like_rSAM"/>
</dbReference>
<dbReference type="PANTHER" id="PTHR11228:SF7">
    <property type="entry name" value="PQQA PEPTIDE CYCLASE"/>
    <property type="match status" value="1"/>
</dbReference>
<dbReference type="SMART" id="SM00729">
    <property type="entry name" value="Elp3"/>
    <property type="match status" value="1"/>
</dbReference>
<dbReference type="Pfam" id="PF04055">
    <property type="entry name" value="Radical_SAM"/>
    <property type="match status" value="1"/>
</dbReference>
<evidence type="ECO:0000256" key="2">
    <source>
        <dbReference type="ARBA" id="ARBA00022485"/>
    </source>
</evidence>
<feature type="compositionally biased region" description="Low complexity" evidence="15">
    <location>
        <begin position="426"/>
        <end position="442"/>
    </location>
</feature>
<evidence type="ECO:0000256" key="15">
    <source>
        <dbReference type="SAM" id="MobiDB-lite"/>
    </source>
</evidence>
<dbReference type="CDD" id="cd01335">
    <property type="entry name" value="Radical_SAM"/>
    <property type="match status" value="1"/>
</dbReference>
<dbReference type="SFLD" id="SFLDG01385">
    <property type="entry name" value="heme_carboxy_lyase_like"/>
    <property type="match status" value="1"/>
</dbReference>
<dbReference type="GO" id="GO:0051539">
    <property type="term" value="F:4 iron, 4 sulfur cluster binding"/>
    <property type="evidence" value="ECO:0007669"/>
    <property type="project" value="UniProtKB-KW"/>
</dbReference>
<dbReference type="EC" id="1.3.98.7" evidence="10"/>
<evidence type="ECO:0000256" key="1">
    <source>
        <dbReference type="ARBA" id="ARBA00001966"/>
    </source>
</evidence>
<keyword evidence="5" id="KW-0408">Iron</keyword>